<comment type="function">
    <text evidence="9">Essential for recycling GMP and indirectly, cGMP.</text>
</comment>
<dbReference type="InterPro" id="IPR020590">
    <property type="entry name" value="Guanylate_kinase_CS"/>
</dbReference>
<evidence type="ECO:0000259" key="10">
    <source>
        <dbReference type="PROSITE" id="PS50052"/>
    </source>
</evidence>
<dbReference type="Pfam" id="PF00625">
    <property type="entry name" value="Guanylate_kin"/>
    <property type="match status" value="1"/>
</dbReference>
<evidence type="ECO:0000256" key="4">
    <source>
        <dbReference type="ARBA" id="ARBA00022679"/>
    </source>
</evidence>
<sequence>MQKGAILVLSGPSGAGKSTIINAASDEIGEYYFSISTTTRAPRVGEEDGKDYFFVSKESFEEDIKAGNFLEYAEVHGNYYGTSLKPVREALDEGKLVIFDIDVQGHRLVRAKMNDITTSAFITPPTLKELETRLRARSTDDESVIVKRIENAKGEIKAVGEYDFTIINDTVEEATKRFVIVAKAARLKQSAEDEEKFVEHWLVNN</sequence>
<keyword evidence="5 9" id="KW-0547">Nucleotide-binding</keyword>
<dbReference type="PANTHER" id="PTHR23117:SF13">
    <property type="entry name" value="GUANYLATE KINASE"/>
    <property type="match status" value="1"/>
</dbReference>
<dbReference type="SUPFAM" id="SSF52540">
    <property type="entry name" value="P-loop containing nucleoside triphosphate hydrolases"/>
    <property type="match status" value="1"/>
</dbReference>
<comment type="similarity">
    <text evidence="1 9">Belongs to the guanylate kinase family.</text>
</comment>
<keyword evidence="7 9" id="KW-0067">ATP-binding</keyword>
<dbReference type="EMBL" id="JAQIBC010000001">
    <property type="protein sequence ID" value="MDM5263127.1"/>
    <property type="molecule type" value="Genomic_DNA"/>
</dbReference>
<accession>A0ABT7QPW4</accession>
<evidence type="ECO:0000256" key="8">
    <source>
        <dbReference type="ARBA" id="ARBA00030128"/>
    </source>
</evidence>
<dbReference type="SMART" id="SM00072">
    <property type="entry name" value="GuKc"/>
    <property type="match status" value="1"/>
</dbReference>
<dbReference type="Proteomes" id="UP001169066">
    <property type="component" value="Unassembled WGS sequence"/>
</dbReference>
<evidence type="ECO:0000256" key="6">
    <source>
        <dbReference type="ARBA" id="ARBA00022777"/>
    </source>
</evidence>
<gene>
    <name evidence="9 11" type="primary">gmk</name>
    <name evidence="11" type="ORF">PF327_02850</name>
</gene>
<comment type="subcellular location">
    <subcellularLocation>
        <location evidence="9">Cytoplasm</location>
    </subcellularLocation>
</comment>
<dbReference type="InterPro" id="IPR017665">
    <property type="entry name" value="Guanylate_kinase"/>
</dbReference>
<dbReference type="CDD" id="cd00071">
    <property type="entry name" value="GMPK"/>
    <property type="match status" value="1"/>
</dbReference>
<dbReference type="Gene3D" id="3.30.63.10">
    <property type="entry name" value="Guanylate Kinase phosphate binding domain"/>
    <property type="match status" value="1"/>
</dbReference>
<dbReference type="NCBIfam" id="TIGR03263">
    <property type="entry name" value="guanyl_kin"/>
    <property type="match status" value="1"/>
</dbReference>
<evidence type="ECO:0000313" key="11">
    <source>
        <dbReference type="EMBL" id="MDM5263127.1"/>
    </source>
</evidence>
<feature type="domain" description="Guanylate kinase-like" evidence="10">
    <location>
        <begin position="4"/>
        <end position="183"/>
    </location>
</feature>
<protein>
    <recommendedName>
        <fullName evidence="3 9">Guanylate kinase</fullName>
        <ecNumber evidence="2 9">2.7.4.8</ecNumber>
    </recommendedName>
    <alternativeName>
        <fullName evidence="8 9">GMP kinase</fullName>
    </alternativeName>
</protein>
<keyword evidence="9" id="KW-0963">Cytoplasm</keyword>
<organism evidence="11 12">
    <name type="scientific">Sulfurovum xiamenensis</name>
    <dbReference type="NCBI Taxonomy" id="3019066"/>
    <lineage>
        <taxon>Bacteria</taxon>
        <taxon>Pseudomonadati</taxon>
        <taxon>Campylobacterota</taxon>
        <taxon>Epsilonproteobacteria</taxon>
        <taxon>Campylobacterales</taxon>
        <taxon>Sulfurovaceae</taxon>
        <taxon>Sulfurovum</taxon>
    </lineage>
</organism>
<comment type="caution">
    <text evidence="11">The sequence shown here is derived from an EMBL/GenBank/DDBJ whole genome shotgun (WGS) entry which is preliminary data.</text>
</comment>
<keyword evidence="4 9" id="KW-0808">Transferase</keyword>
<evidence type="ECO:0000256" key="5">
    <source>
        <dbReference type="ARBA" id="ARBA00022741"/>
    </source>
</evidence>
<dbReference type="RefSeq" id="WP_289401245.1">
    <property type="nucleotide sequence ID" value="NZ_JAQIBC010000001.1"/>
</dbReference>
<dbReference type="PROSITE" id="PS00856">
    <property type="entry name" value="GUANYLATE_KINASE_1"/>
    <property type="match status" value="1"/>
</dbReference>
<dbReference type="HAMAP" id="MF_00328">
    <property type="entry name" value="Guanylate_kinase"/>
    <property type="match status" value="1"/>
</dbReference>
<dbReference type="PANTHER" id="PTHR23117">
    <property type="entry name" value="GUANYLATE KINASE-RELATED"/>
    <property type="match status" value="1"/>
</dbReference>
<evidence type="ECO:0000256" key="3">
    <source>
        <dbReference type="ARBA" id="ARBA00016296"/>
    </source>
</evidence>
<keyword evidence="6 9" id="KW-0418">Kinase</keyword>
<proteinExistence type="inferred from homology"/>
<dbReference type="PROSITE" id="PS50052">
    <property type="entry name" value="GUANYLATE_KINASE_2"/>
    <property type="match status" value="1"/>
</dbReference>
<feature type="binding site" evidence="9">
    <location>
        <begin position="11"/>
        <end position="18"/>
    </location>
    <ligand>
        <name>ATP</name>
        <dbReference type="ChEBI" id="CHEBI:30616"/>
    </ligand>
</feature>
<evidence type="ECO:0000313" key="12">
    <source>
        <dbReference type="Proteomes" id="UP001169066"/>
    </source>
</evidence>
<dbReference type="GO" id="GO:0004385">
    <property type="term" value="F:GMP kinase activity"/>
    <property type="evidence" value="ECO:0007669"/>
    <property type="project" value="UniProtKB-EC"/>
</dbReference>
<dbReference type="InterPro" id="IPR027417">
    <property type="entry name" value="P-loop_NTPase"/>
</dbReference>
<evidence type="ECO:0000256" key="2">
    <source>
        <dbReference type="ARBA" id="ARBA00012961"/>
    </source>
</evidence>
<evidence type="ECO:0000256" key="9">
    <source>
        <dbReference type="HAMAP-Rule" id="MF_00328"/>
    </source>
</evidence>
<name>A0ABT7QPW4_9BACT</name>
<comment type="catalytic activity">
    <reaction evidence="9">
        <text>GMP + ATP = GDP + ADP</text>
        <dbReference type="Rhea" id="RHEA:20780"/>
        <dbReference type="ChEBI" id="CHEBI:30616"/>
        <dbReference type="ChEBI" id="CHEBI:58115"/>
        <dbReference type="ChEBI" id="CHEBI:58189"/>
        <dbReference type="ChEBI" id="CHEBI:456216"/>
        <dbReference type="EC" id="2.7.4.8"/>
    </reaction>
</comment>
<keyword evidence="12" id="KW-1185">Reference proteome</keyword>
<evidence type="ECO:0000256" key="7">
    <source>
        <dbReference type="ARBA" id="ARBA00022840"/>
    </source>
</evidence>
<dbReference type="Gene3D" id="3.40.50.300">
    <property type="entry name" value="P-loop containing nucleotide triphosphate hydrolases"/>
    <property type="match status" value="1"/>
</dbReference>
<reference evidence="11" key="1">
    <citation type="submission" date="2023-01" db="EMBL/GenBank/DDBJ databases">
        <title>Sulfurovum sp. XTW-4 genome assembly.</title>
        <authorList>
            <person name="Wang J."/>
        </authorList>
    </citation>
    <scope>NUCLEOTIDE SEQUENCE</scope>
    <source>
        <strain evidence="11">XTW-4</strain>
    </source>
</reference>
<evidence type="ECO:0000256" key="1">
    <source>
        <dbReference type="ARBA" id="ARBA00005790"/>
    </source>
</evidence>
<dbReference type="EC" id="2.7.4.8" evidence="2 9"/>
<dbReference type="InterPro" id="IPR008145">
    <property type="entry name" value="GK/Ca_channel_bsu"/>
</dbReference>
<dbReference type="InterPro" id="IPR008144">
    <property type="entry name" value="Guanylate_kin-like_dom"/>
</dbReference>